<dbReference type="AlphaFoldDB" id="A0AA39HM07"/>
<name>A0AA39HM07_9BILA</name>
<evidence type="ECO:0000256" key="1">
    <source>
        <dbReference type="SAM" id="SignalP"/>
    </source>
</evidence>
<keyword evidence="3" id="KW-1185">Reference proteome</keyword>
<dbReference type="InterPro" id="IPR029063">
    <property type="entry name" value="SAM-dependent_MTases_sf"/>
</dbReference>
<dbReference type="SUPFAM" id="SSF53335">
    <property type="entry name" value="S-adenosyl-L-methionine-dependent methyltransferases"/>
    <property type="match status" value="1"/>
</dbReference>
<proteinExistence type="predicted"/>
<dbReference type="EMBL" id="JAUCMV010000003">
    <property type="protein sequence ID" value="KAK0407835.1"/>
    <property type="molecule type" value="Genomic_DNA"/>
</dbReference>
<reference evidence="2" key="1">
    <citation type="submission" date="2023-06" db="EMBL/GenBank/DDBJ databases">
        <title>Genomic analysis of the entomopathogenic nematode Steinernema hermaphroditum.</title>
        <authorList>
            <person name="Schwarz E.M."/>
            <person name="Heppert J.K."/>
            <person name="Baniya A."/>
            <person name="Schwartz H.T."/>
            <person name="Tan C.-H."/>
            <person name="Antoshechkin I."/>
            <person name="Sternberg P.W."/>
            <person name="Goodrich-Blair H."/>
            <person name="Dillman A.R."/>
        </authorList>
    </citation>
    <scope>NUCLEOTIDE SEQUENCE</scope>
    <source>
        <strain evidence="2">PS9179</strain>
        <tissue evidence="2">Whole animal</tissue>
    </source>
</reference>
<dbReference type="Proteomes" id="UP001175271">
    <property type="component" value="Unassembled WGS sequence"/>
</dbReference>
<dbReference type="Gene3D" id="3.40.50.150">
    <property type="entry name" value="Vaccinia Virus protein VP39"/>
    <property type="match status" value="1"/>
</dbReference>
<comment type="caution">
    <text evidence="2">The sequence shown here is derived from an EMBL/GenBank/DDBJ whole genome shotgun (WGS) entry which is preliminary data.</text>
</comment>
<evidence type="ECO:0000313" key="2">
    <source>
        <dbReference type="EMBL" id="KAK0407835.1"/>
    </source>
</evidence>
<feature type="signal peptide" evidence="1">
    <location>
        <begin position="1"/>
        <end position="17"/>
    </location>
</feature>
<accession>A0AA39HM07</accession>
<sequence>MFRVFVVLLLLVHLVASKWIDATVCSPLQKDCFGIAHDEPENGPPRRILTIIDDYNNYVSVSDLEAPNGNVSLATMTSEERLALPLRKVNSLSSLFKPLIKCLDSQPTNVSLDMFTIGLGAGSVDFYLNNLLTRPNLTSVEIDPTMKEIATKYFGLVEDDLYRIIIGDGMDFLEKASNDGTRFNVMIIDACGNDTEADLVCPPASFLSKKFTKIAFTTLKNGGAISMNLRGRDETVYLDKTHMFHSRHMDNYNYHLREWLLNKDNSERVGPPSEASKRLFDIIEEHETFLKTFSENDDKDYRNDLALYKVHFAYTQNKTHSKVLEAVNRYVNSINIDRTICWEKFLADFIDRRLNNALSKVHTCVDGYDKKVDQLKASVSESFNEEIGSIWVELKRHTTPGVGGCCLSEKFGANDILEQYKKISIYRISLALTNHIKYRNLSIRCAFRRLSVIQ</sequence>
<evidence type="ECO:0008006" key="4">
    <source>
        <dbReference type="Google" id="ProtNLM"/>
    </source>
</evidence>
<keyword evidence="1" id="KW-0732">Signal</keyword>
<gene>
    <name evidence="2" type="ORF">QR680_003625</name>
</gene>
<protein>
    <recommendedName>
        <fullName evidence="4">PABS domain-containing protein</fullName>
    </recommendedName>
</protein>
<evidence type="ECO:0000313" key="3">
    <source>
        <dbReference type="Proteomes" id="UP001175271"/>
    </source>
</evidence>
<organism evidence="2 3">
    <name type="scientific">Steinernema hermaphroditum</name>
    <dbReference type="NCBI Taxonomy" id="289476"/>
    <lineage>
        <taxon>Eukaryota</taxon>
        <taxon>Metazoa</taxon>
        <taxon>Ecdysozoa</taxon>
        <taxon>Nematoda</taxon>
        <taxon>Chromadorea</taxon>
        <taxon>Rhabditida</taxon>
        <taxon>Tylenchina</taxon>
        <taxon>Panagrolaimomorpha</taxon>
        <taxon>Strongyloidoidea</taxon>
        <taxon>Steinernematidae</taxon>
        <taxon>Steinernema</taxon>
    </lineage>
</organism>
<feature type="chain" id="PRO_5041462829" description="PABS domain-containing protein" evidence="1">
    <location>
        <begin position="18"/>
        <end position="454"/>
    </location>
</feature>